<name>A0A3A9WG39_9ACTN</name>
<dbReference type="InterPro" id="IPR036188">
    <property type="entry name" value="FAD/NAD-bd_sf"/>
</dbReference>
<evidence type="ECO:0000256" key="6">
    <source>
        <dbReference type="SAM" id="MobiDB-lite"/>
    </source>
</evidence>
<keyword evidence="5" id="KW-0411">Iron-sulfur</keyword>
<sequence>MSPGPSAVRAHQPCMPISHQRGGTSMPAGEALAGLRHWHPPGARGAQPPLVEADLVVYGGTSGGVTAAVRAARAGLSVVLAVFGDHVGGMTTGGLGLTDTGHPDSVGGLARAFYDQVAGHYGSPAPRWDFEPHVAEGIHERWLADAGVEVRRRQHLESITLAEGRIEELRTDDGTRYRAPWFVDASYEGDLMAAAGVTYTTGREPATAYGESLAGVRPSTNHQFRFPVDPYVTPGDPASGLLPGISPDPHGEPGEGDHRVQAYTFRLCVTTADDRLPFPRPDGYDPGRYELLRRHVAAGGYELYGRTCLVHSGPHGDVFDMNNHGAFSSDHIGANYDWPDAGHARREEIFQDHVRYQAGLLYFLANDPGLPAAVHEETRRFGLSPREFTDTAHWPPQLYIREARRMVAGYVVTQADGTARASASDPVALASYVMDSHNAKRVVVDGAPRNEGNVQQSVTRPFGLSYRALVPRPGECENLLVAAAVSASHVAYASVRMEPVFMMLGEAAGAAAALAHAEGCPVQKVPYEALRHELLAGGAILDWPPPAAERP</sequence>
<evidence type="ECO:0000256" key="3">
    <source>
        <dbReference type="ARBA" id="ARBA00023002"/>
    </source>
</evidence>
<dbReference type="Proteomes" id="UP000268652">
    <property type="component" value="Unassembled WGS sequence"/>
</dbReference>
<reference evidence="9 10" key="1">
    <citation type="submission" date="2018-09" db="EMBL/GenBank/DDBJ databases">
        <title>Streptomyces sp. nov. DS1-2, an endophytic actinomycete isolated from roots of Dendrobium scabrilingue.</title>
        <authorList>
            <person name="Kuncharoen N."/>
            <person name="Kudo T."/>
            <person name="Ohkuma M."/>
            <person name="Yuki M."/>
            <person name="Tanasupawat S."/>
        </authorList>
    </citation>
    <scope>NUCLEOTIDE SEQUENCE [LARGE SCALE GENOMIC DNA]</scope>
    <source>
        <strain evidence="7 10">AZ1-7</strain>
        <strain evidence="8 9">DS1-2</strain>
    </source>
</reference>
<dbReference type="PRINTS" id="PR00411">
    <property type="entry name" value="PNDRDTASEI"/>
</dbReference>
<keyword evidence="4" id="KW-0408">Iron</keyword>
<feature type="region of interest" description="Disordered" evidence="6">
    <location>
        <begin position="1"/>
        <end position="28"/>
    </location>
</feature>
<proteinExistence type="predicted"/>
<evidence type="ECO:0000313" key="8">
    <source>
        <dbReference type="EMBL" id="RKN21582.1"/>
    </source>
</evidence>
<dbReference type="SUPFAM" id="SSF51905">
    <property type="entry name" value="FAD/NAD(P)-binding domain"/>
    <property type="match status" value="1"/>
</dbReference>
<evidence type="ECO:0000256" key="5">
    <source>
        <dbReference type="ARBA" id="ARBA00023014"/>
    </source>
</evidence>
<dbReference type="Proteomes" id="UP000275024">
    <property type="component" value="Unassembled WGS sequence"/>
</dbReference>
<keyword evidence="2" id="KW-0479">Metal-binding</keyword>
<dbReference type="Gene3D" id="3.50.50.60">
    <property type="entry name" value="FAD/NAD(P)-binding domain"/>
    <property type="match status" value="1"/>
</dbReference>
<protein>
    <submittedName>
        <fullName evidence="7">FAD-dependent oxidoreductase</fullName>
    </submittedName>
</protein>
<dbReference type="EMBL" id="RBDY01000011">
    <property type="protein sequence ID" value="RKN21582.1"/>
    <property type="molecule type" value="Genomic_DNA"/>
</dbReference>
<keyword evidence="1" id="KW-0004">4Fe-4S</keyword>
<dbReference type="PANTHER" id="PTHR43498:SF1">
    <property type="entry name" value="COB--COM HETERODISULFIDE REDUCTASE IRON-SULFUR SUBUNIT A"/>
    <property type="match status" value="1"/>
</dbReference>
<accession>A0A3A9WG39</accession>
<dbReference type="EMBL" id="RBDX01000011">
    <property type="protein sequence ID" value="RKN08384.1"/>
    <property type="molecule type" value="Genomic_DNA"/>
</dbReference>
<comment type="caution">
    <text evidence="7">The sequence shown here is derived from an EMBL/GenBank/DDBJ whole genome shotgun (WGS) entry which is preliminary data.</text>
</comment>
<dbReference type="OrthoDB" id="287984at2"/>
<gene>
    <name evidence="8" type="ORF">D7318_16640</name>
    <name evidence="7" type="ORF">D7319_15805</name>
</gene>
<evidence type="ECO:0000256" key="1">
    <source>
        <dbReference type="ARBA" id="ARBA00022485"/>
    </source>
</evidence>
<evidence type="ECO:0000256" key="2">
    <source>
        <dbReference type="ARBA" id="ARBA00022723"/>
    </source>
</evidence>
<dbReference type="InterPro" id="IPR039650">
    <property type="entry name" value="HdrA-like"/>
</dbReference>
<organism evidence="7 10">
    <name type="scientific">Streptomyces radicis</name>
    <dbReference type="NCBI Taxonomy" id="1750517"/>
    <lineage>
        <taxon>Bacteria</taxon>
        <taxon>Bacillati</taxon>
        <taxon>Actinomycetota</taxon>
        <taxon>Actinomycetes</taxon>
        <taxon>Kitasatosporales</taxon>
        <taxon>Streptomycetaceae</taxon>
        <taxon>Streptomyces</taxon>
    </lineage>
</organism>
<keyword evidence="3" id="KW-0560">Oxidoreductase</keyword>
<evidence type="ECO:0000256" key="4">
    <source>
        <dbReference type="ARBA" id="ARBA00023004"/>
    </source>
</evidence>
<evidence type="ECO:0000313" key="7">
    <source>
        <dbReference type="EMBL" id="RKN08384.1"/>
    </source>
</evidence>
<dbReference type="GO" id="GO:0046872">
    <property type="term" value="F:metal ion binding"/>
    <property type="evidence" value="ECO:0007669"/>
    <property type="project" value="UniProtKB-KW"/>
</dbReference>
<evidence type="ECO:0000313" key="10">
    <source>
        <dbReference type="Proteomes" id="UP000275024"/>
    </source>
</evidence>
<dbReference type="GO" id="GO:0016491">
    <property type="term" value="F:oxidoreductase activity"/>
    <property type="evidence" value="ECO:0007669"/>
    <property type="project" value="UniProtKB-KW"/>
</dbReference>
<dbReference type="GO" id="GO:0051539">
    <property type="term" value="F:4 iron, 4 sulfur cluster binding"/>
    <property type="evidence" value="ECO:0007669"/>
    <property type="project" value="UniProtKB-KW"/>
</dbReference>
<evidence type="ECO:0000313" key="9">
    <source>
        <dbReference type="Proteomes" id="UP000268652"/>
    </source>
</evidence>
<dbReference type="PANTHER" id="PTHR43498">
    <property type="entry name" value="FERREDOXIN:COB-COM HETERODISULFIDE REDUCTASE SUBUNIT A"/>
    <property type="match status" value="1"/>
</dbReference>
<dbReference type="AlphaFoldDB" id="A0A3A9WG39"/>
<keyword evidence="9" id="KW-1185">Reference proteome</keyword>
<dbReference type="Pfam" id="PF12831">
    <property type="entry name" value="FAD_oxidored"/>
    <property type="match status" value="1"/>
</dbReference>